<accession>A0A560FIV8</accession>
<evidence type="ECO:0000256" key="2">
    <source>
        <dbReference type="ARBA" id="ARBA00022649"/>
    </source>
</evidence>
<reference evidence="3 4" key="1">
    <citation type="submission" date="2019-06" db="EMBL/GenBank/DDBJ databases">
        <title>Genomic Encyclopedia of Type Strains, Phase IV (KMG-V): Genome sequencing to study the core and pangenomes of soil and plant-associated prokaryotes.</title>
        <authorList>
            <person name="Whitman W."/>
        </authorList>
    </citation>
    <scope>NUCLEOTIDE SEQUENCE [LARGE SCALE GENOMIC DNA]</scope>
    <source>
        <strain evidence="3 4">BR 11865</strain>
    </source>
</reference>
<dbReference type="Proteomes" id="UP000316545">
    <property type="component" value="Unassembled WGS sequence"/>
</dbReference>
<dbReference type="AlphaFoldDB" id="A0A560FIV8"/>
<organism evidence="3 4">
    <name type="scientific">Nitrospirillum amazonense</name>
    <dbReference type="NCBI Taxonomy" id="28077"/>
    <lineage>
        <taxon>Bacteria</taxon>
        <taxon>Pseudomonadati</taxon>
        <taxon>Pseudomonadota</taxon>
        <taxon>Alphaproteobacteria</taxon>
        <taxon>Rhodospirillales</taxon>
        <taxon>Azospirillaceae</taxon>
        <taxon>Nitrospirillum</taxon>
    </lineage>
</organism>
<sequence length="101" mass="11371">MAKVVFSPLSKEDLREIWAHIYVENPKAADDVIDAVFDFAEKLAEFPKLGRELGVVAAGLRSFTVHKSYVVLYRVTGRAVEIVRVLHGRRDFDAILAQITD</sequence>
<dbReference type="PANTHER" id="PTHR33755">
    <property type="entry name" value="TOXIN PARE1-RELATED"/>
    <property type="match status" value="1"/>
</dbReference>
<dbReference type="EMBL" id="VITO01000018">
    <property type="protein sequence ID" value="TWB21534.1"/>
    <property type="molecule type" value="Genomic_DNA"/>
</dbReference>
<comment type="caution">
    <text evidence="3">The sequence shown here is derived from an EMBL/GenBank/DDBJ whole genome shotgun (WGS) entry which is preliminary data.</text>
</comment>
<name>A0A560FIV8_9PROT</name>
<evidence type="ECO:0000313" key="4">
    <source>
        <dbReference type="Proteomes" id="UP000316545"/>
    </source>
</evidence>
<dbReference type="Gene3D" id="3.30.2310.20">
    <property type="entry name" value="RelE-like"/>
    <property type="match status" value="1"/>
</dbReference>
<dbReference type="InterPro" id="IPR051803">
    <property type="entry name" value="TA_system_RelE-like_toxin"/>
</dbReference>
<dbReference type="InterPro" id="IPR035093">
    <property type="entry name" value="RelE/ParE_toxin_dom_sf"/>
</dbReference>
<comment type="similarity">
    <text evidence="1">Belongs to the RelE toxin family.</text>
</comment>
<dbReference type="InterPro" id="IPR007712">
    <property type="entry name" value="RelE/ParE_toxin"/>
</dbReference>
<proteinExistence type="inferred from homology"/>
<dbReference type="Pfam" id="PF05016">
    <property type="entry name" value="ParE_toxin"/>
    <property type="match status" value="1"/>
</dbReference>
<evidence type="ECO:0000313" key="3">
    <source>
        <dbReference type="EMBL" id="TWB21534.1"/>
    </source>
</evidence>
<evidence type="ECO:0000256" key="1">
    <source>
        <dbReference type="ARBA" id="ARBA00006226"/>
    </source>
</evidence>
<keyword evidence="4" id="KW-1185">Reference proteome</keyword>
<keyword evidence="2" id="KW-1277">Toxin-antitoxin system</keyword>
<dbReference type="NCBIfam" id="TIGR02385">
    <property type="entry name" value="RelE_StbE"/>
    <property type="match status" value="1"/>
</dbReference>
<dbReference type="RefSeq" id="WP_145619324.1">
    <property type="nucleotide sequence ID" value="NZ_JAYNFR010000036.1"/>
</dbReference>
<dbReference type="PANTHER" id="PTHR33755:SF6">
    <property type="entry name" value="PLASMID STABILIZATION SYSTEM PROTEIN"/>
    <property type="match status" value="1"/>
</dbReference>
<protein>
    <submittedName>
        <fullName evidence="3">Toxin ParE1/3/4</fullName>
    </submittedName>
</protein>
<gene>
    <name evidence="3" type="ORF">FBZ88_11848</name>
</gene>